<dbReference type="PROSITE" id="PS51318">
    <property type="entry name" value="TAT"/>
    <property type="match status" value="1"/>
</dbReference>
<proteinExistence type="predicted"/>
<dbReference type="RefSeq" id="WP_285662398.1">
    <property type="nucleotide sequence ID" value="NZ_BSTX01000001.1"/>
</dbReference>
<dbReference type="PANTHER" id="PTHR46825:SF7">
    <property type="entry name" value="D-ALANYL-D-ALANINE CARBOXYPEPTIDASE"/>
    <property type="match status" value="1"/>
</dbReference>
<gene>
    <name evidence="3" type="ORF">Afil01_20760</name>
</gene>
<dbReference type="SUPFAM" id="SSF56601">
    <property type="entry name" value="beta-lactamase/transpeptidase-like"/>
    <property type="match status" value="1"/>
</dbReference>
<dbReference type="InterPro" id="IPR006311">
    <property type="entry name" value="TAT_signal"/>
</dbReference>
<dbReference type="InterPro" id="IPR050491">
    <property type="entry name" value="AmpC-like"/>
</dbReference>
<dbReference type="EMBL" id="BSTX01000001">
    <property type="protein sequence ID" value="GLZ77269.1"/>
    <property type="molecule type" value="Genomic_DNA"/>
</dbReference>
<feature type="chain" id="PRO_5040876561" description="Beta-lactamase-related domain-containing protein" evidence="1">
    <location>
        <begin position="33"/>
        <end position="378"/>
    </location>
</feature>
<organism evidence="3 4">
    <name type="scientific">Actinorhabdospora filicis</name>
    <dbReference type="NCBI Taxonomy" id="1785913"/>
    <lineage>
        <taxon>Bacteria</taxon>
        <taxon>Bacillati</taxon>
        <taxon>Actinomycetota</taxon>
        <taxon>Actinomycetes</taxon>
        <taxon>Micromonosporales</taxon>
        <taxon>Micromonosporaceae</taxon>
        <taxon>Actinorhabdospora</taxon>
    </lineage>
</organism>
<protein>
    <recommendedName>
        <fullName evidence="2">Beta-lactamase-related domain-containing protein</fullName>
    </recommendedName>
</protein>
<sequence length="378" mass="40198">MTTKPNGLTRRALIGGAAGAATLLATSQAATAADPAPQRDLQADLDAIVATGAVSALAEARADGCRHRAAAGTVTLGGPRPASALGRFRAGSTIKPFVSVTVQQLADEGRLNLSDSIERWLPGVVPNGGAITLEHLLRHMSGLGEYTEVLLPDVETFLANRMRTFTPRELVDAAMTLPPNFPPGTERRYCNTGYVLLGMVIERASGNSYAHEIERRILRPLRLRDTILPGASVRVPGPHGHIYIARDNGDPVDVTEFNPTLAGASGELISSTWDLNTFMKALVEGRLVDTRVMFETLGLGYGLGIEVVDMPYGRIIGHGGSGPGFAGVAFSTEDGERQATVFCSLWTSNPRDEVYGLLDRALGGETVARGDEGARRAW</sequence>
<comment type="caution">
    <text evidence="3">The sequence shown here is derived from an EMBL/GenBank/DDBJ whole genome shotgun (WGS) entry which is preliminary data.</text>
</comment>
<keyword evidence="1" id="KW-0732">Signal</keyword>
<dbReference type="Gene3D" id="3.40.710.10">
    <property type="entry name" value="DD-peptidase/beta-lactamase superfamily"/>
    <property type="match status" value="1"/>
</dbReference>
<name>A0A9W6W864_9ACTN</name>
<evidence type="ECO:0000259" key="2">
    <source>
        <dbReference type="Pfam" id="PF00144"/>
    </source>
</evidence>
<accession>A0A9W6W864</accession>
<reference evidence="3" key="1">
    <citation type="submission" date="2023-03" db="EMBL/GenBank/DDBJ databases">
        <title>Actinorhabdospora filicis NBRC 111898.</title>
        <authorList>
            <person name="Ichikawa N."/>
            <person name="Sato H."/>
            <person name="Tonouchi N."/>
        </authorList>
    </citation>
    <scope>NUCLEOTIDE SEQUENCE</scope>
    <source>
        <strain evidence="3">NBRC 111898</strain>
    </source>
</reference>
<dbReference type="InterPro" id="IPR012338">
    <property type="entry name" value="Beta-lactam/transpept-like"/>
</dbReference>
<feature type="domain" description="Beta-lactamase-related" evidence="2">
    <location>
        <begin position="68"/>
        <end position="353"/>
    </location>
</feature>
<evidence type="ECO:0000313" key="3">
    <source>
        <dbReference type="EMBL" id="GLZ77269.1"/>
    </source>
</evidence>
<feature type="signal peptide" evidence="1">
    <location>
        <begin position="1"/>
        <end position="32"/>
    </location>
</feature>
<dbReference type="Proteomes" id="UP001165079">
    <property type="component" value="Unassembled WGS sequence"/>
</dbReference>
<dbReference type="InterPro" id="IPR001466">
    <property type="entry name" value="Beta-lactam-related"/>
</dbReference>
<dbReference type="Pfam" id="PF00144">
    <property type="entry name" value="Beta-lactamase"/>
    <property type="match status" value="1"/>
</dbReference>
<dbReference type="AlphaFoldDB" id="A0A9W6W864"/>
<keyword evidence="4" id="KW-1185">Reference proteome</keyword>
<dbReference type="PANTHER" id="PTHR46825">
    <property type="entry name" value="D-ALANYL-D-ALANINE-CARBOXYPEPTIDASE/ENDOPEPTIDASE AMPH"/>
    <property type="match status" value="1"/>
</dbReference>
<evidence type="ECO:0000256" key="1">
    <source>
        <dbReference type="SAM" id="SignalP"/>
    </source>
</evidence>
<evidence type="ECO:0000313" key="4">
    <source>
        <dbReference type="Proteomes" id="UP001165079"/>
    </source>
</evidence>